<evidence type="ECO:0000256" key="2">
    <source>
        <dbReference type="SAM" id="MobiDB-lite"/>
    </source>
</evidence>
<keyword evidence="3" id="KW-0489">Methyltransferase</keyword>
<evidence type="ECO:0000313" key="3">
    <source>
        <dbReference type="EMBL" id="ETR98844.1"/>
    </source>
</evidence>
<proteinExistence type="inferred from homology"/>
<dbReference type="Gene3D" id="3.40.50.150">
    <property type="entry name" value="Vaccinia Virus protein VP39"/>
    <property type="match status" value="1"/>
</dbReference>
<dbReference type="GO" id="GO:0032259">
    <property type="term" value="P:methylation"/>
    <property type="evidence" value="ECO:0007669"/>
    <property type="project" value="UniProtKB-KW"/>
</dbReference>
<dbReference type="EMBL" id="KI911160">
    <property type="protein sequence ID" value="ETR98844.1"/>
    <property type="molecule type" value="Genomic_DNA"/>
</dbReference>
<keyword evidence="3" id="KW-0808">Transferase</keyword>
<dbReference type="Pfam" id="PF13489">
    <property type="entry name" value="Methyltransf_23"/>
    <property type="match status" value="1"/>
</dbReference>
<feature type="compositionally biased region" description="Acidic residues" evidence="2">
    <location>
        <begin position="59"/>
        <end position="75"/>
    </location>
</feature>
<comment type="similarity">
    <text evidence="1">Belongs to the methyltransferase superfamily. LaeA methyltransferase family.</text>
</comment>
<dbReference type="Proteomes" id="UP000024376">
    <property type="component" value="Unassembled WGS sequence"/>
</dbReference>
<accession>A0A024S0D4</accession>
<dbReference type="HOGENOM" id="CLU_010595_0_0_1"/>
<dbReference type="InterPro" id="IPR029063">
    <property type="entry name" value="SAM-dependent_MTases_sf"/>
</dbReference>
<feature type="compositionally biased region" description="Low complexity" evidence="2">
    <location>
        <begin position="45"/>
        <end position="58"/>
    </location>
</feature>
<feature type="region of interest" description="Disordered" evidence="2">
    <location>
        <begin position="1"/>
        <end position="78"/>
    </location>
</feature>
<evidence type="ECO:0000313" key="4">
    <source>
        <dbReference type="Proteomes" id="UP000024376"/>
    </source>
</evidence>
<dbReference type="PANTHER" id="PTHR43591:SF10">
    <property type="entry name" value="ABC TRANSMEMBRANE TYPE-1 DOMAIN-CONTAINING PROTEIN-RELATED"/>
    <property type="match status" value="1"/>
</dbReference>
<dbReference type="CDD" id="cd02440">
    <property type="entry name" value="AdoMet_MTases"/>
    <property type="match status" value="1"/>
</dbReference>
<evidence type="ECO:0000256" key="1">
    <source>
        <dbReference type="ARBA" id="ARBA00038158"/>
    </source>
</evidence>
<reference evidence="4" key="1">
    <citation type="journal article" date="2013" name="Ind. Biotechnol.">
        <title>Comparative genomics analysis of Trichoderma reesei strains.</title>
        <authorList>
            <person name="Koike H."/>
            <person name="Aerts A."/>
            <person name="LaButti K."/>
            <person name="Grigoriev I.V."/>
            <person name="Baker S.E."/>
        </authorList>
    </citation>
    <scope>NUCLEOTIDE SEQUENCE [LARGE SCALE GENOMIC DNA]</scope>
    <source>
        <strain evidence="4">ATCC 56765 / BCRC 32924 / NRRL 11460 / Rut C-30</strain>
    </source>
</reference>
<name>A0A024S0D4_HYPJR</name>
<sequence>MASPKSPRSSQAGPSSANPSSPRSAQAGPSSARQPSEPRSPEPAAPTAQVEPAPAAEIPFEENDEDDSGVDDWDDAASSTASLSESIFDYRNIHGRTFQNSKTTEYWGPNDDRQNNGLDISHHFVTMLLGDQLFEAPIKKPPTKVLDVGTGTGIWAIDMSDAYPSAEIIGTDISPIQPTWVPPNCIFHLEDAQLEWTYPPESFDFIHIRALYGSISDWGELYRQAYKVLMPGGWIEDFEFNITLMSDVPEVRDDPKHIFKRWSEVFTEAGERMGRTLLIGTGGRMRKLMQEAGFVDVVEKNYKVPSGRWSSDPTMKQIGAYNLAFLDESLEGFALFMLKEIMGWEYIEVQLFVAEMRKAINNPKIRPYYILTNVFARKPDVWEH</sequence>
<organism evidence="3 4">
    <name type="scientific">Hypocrea jecorina (strain ATCC 56765 / BCRC 32924 / NRRL 11460 / Rut C-30)</name>
    <name type="common">Trichoderma reesei</name>
    <dbReference type="NCBI Taxonomy" id="1344414"/>
    <lineage>
        <taxon>Eukaryota</taxon>
        <taxon>Fungi</taxon>
        <taxon>Dikarya</taxon>
        <taxon>Ascomycota</taxon>
        <taxon>Pezizomycotina</taxon>
        <taxon>Sordariomycetes</taxon>
        <taxon>Hypocreomycetidae</taxon>
        <taxon>Hypocreales</taxon>
        <taxon>Hypocreaceae</taxon>
        <taxon>Trichoderma</taxon>
    </lineage>
</organism>
<dbReference type="OrthoDB" id="2013972at2759"/>
<dbReference type="AlphaFoldDB" id="A0A024S0D4"/>
<dbReference type="GO" id="GO:0008168">
    <property type="term" value="F:methyltransferase activity"/>
    <property type="evidence" value="ECO:0007669"/>
    <property type="project" value="UniProtKB-KW"/>
</dbReference>
<dbReference type="PANTHER" id="PTHR43591">
    <property type="entry name" value="METHYLTRANSFERASE"/>
    <property type="match status" value="1"/>
</dbReference>
<gene>
    <name evidence="3" type="ORF">M419DRAFT_142683</name>
</gene>
<dbReference type="SUPFAM" id="SSF53335">
    <property type="entry name" value="S-adenosyl-L-methionine-dependent methyltransferases"/>
    <property type="match status" value="1"/>
</dbReference>
<feature type="compositionally biased region" description="Low complexity" evidence="2">
    <location>
        <begin position="9"/>
        <end position="37"/>
    </location>
</feature>
<dbReference type="KEGG" id="trr:M419DRAFT_142683"/>
<protein>
    <submittedName>
        <fullName evidence="3">S-adenosyl-L-methionine-dependent methyltransferase</fullName>
    </submittedName>
</protein>